<gene>
    <name evidence="3 4" type="primary">nrdI</name>
    <name evidence="4" type="ORF">EJP82_07150</name>
</gene>
<dbReference type="PANTHER" id="PTHR37297:SF1">
    <property type="entry name" value="PROTEIN NRDI"/>
    <property type="match status" value="1"/>
</dbReference>
<accession>A0A3S1BQT1</accession>
<comment type="function">
    <text evidence="1 3">Probably involved in ribonucleotide reductase function.</text>
</comment>
<dbReference type="HAMAP" id="MF_00128">
    <property type="entry name" value="NrdI"/>
    <property type="match status" value="1"/>
</dbReference>
<dbReference type="RefSeq" id="WP_127191352.1">
    <property type="nucleotide sequence ID" value="NZ_JAUSSS010000003.1"/>
</dbReference>
<evidence type="ECO:0000256" key="2">
    <source>
        <dbReference type="ARBA" id="ARBA00009942"/>
    </source>
</evidence>
<dbReference type="EMBL" id="RZNY01000004">
    <property type="protein sequence ID" value="RUT47474.1"/>
    <property type="molecule type" value="Genomic_DNA"/>
</dbReference>
<organism evidence="4 5">
    <name type="scientific">Paenibacillus anaericanus</name>
    <dbReference type="NCBI Taxonomy" id="170367"/>
    <lineage>
        <taxon>Bacteria</taxon>
        <taxon>Bacillati</taxon>
        <taxon>Bacillota</taxon>
        <taxon>Bacilli</taxon>
        <taxon>Bacillales</taxon>
        <taxon>Paenibacillaceae</taxon>
        <taxon>Paenibacillus</taxon>
    </lineage>
</organism>
<dbReference type="Pfam" id="PF07972">
    <property type="entry name" value="Flavodoxin_NdrI"/>
    <property type="match status" value="1"/>
</dbReference>
<dbReference type="AlphaFoldDB" id="A0A3S1BQT1"/>
<name>A0A3S1BQT1_9BACL</name>
<protein>
    <recommendedName>
        <fullName evidence="3">Protein NrdI</fullName>
    </recommendedName>
</protein>
<dbReference type="PANTHER" id="PTHR37297">
    <property type="entry name" value="PROTEIN NRDI"/>
    <property type="match status" value="1"/>
</dbReference>
<dbReference type="PIRSF" id="PIRSF005087">
    <property type="entry name" value="NrdI"/>
    <property type="match status" value="1"/>
</dbReference>
<dbReference type="InterPro" id="IPR004465">
    <property type="entry name" value="RNR_NrdI"/>
</dbReference>
<keyword evidence="5" id="KW-1185">Reference proteome</keyword>
<dbReference type="SUPFAM" id="SSF52218">
    <property type="entry name" value="Flavoproteins"/>
    <property type="match status" value="1"/>
</dbReference>
<dbReference type="Gene3D" id="3.40.50.360">
    <property type="match status" value="1"/>
</dbReference>
<dbReference type="InterPro" id="IPR029039">
    <property type="entry name" value="Flavoprotein-like_sf"/>
</dbReference>
<comment type="similarity">
    <text evidence="2 3">Belongs to the NrdI family.</text>
</comment>
<dbReference type="GO" id="GO:0010181">
    <property type="term" value="F:FMN binding"/>
    <property type="evidence" value="ECO:0007669"/>
    <property type="project" value="InterPro"/>
</dbReference>
<dbReference type="Proteomes" id="UP000279446">
    <property type="component" value="Unassembled WGS sequence"/>
</dbReference>
<sequence>MLIAYDSKTGNVKRFINKLNLPTLQIDDHMTVDEPFVLITYTTGFGQVPEKVTSFLERNYQHMLGVAASGNRNWGNKFARSADLISERYHVPVISKFEMAGTKRDALYFENEVSRVASY</sequence>
<evidence type="ECO:0000313" key="4">
    <source>
        <dbReference type="EMBL" id="RUT47474.1"/>
    </source>
</evidence>
<evidence type="ECO:0000256" key="3">
    <source>
        <dbReference type="HAMAP-Rule" id="MF_00128"/>
    </source>
</evidence>
<dbReference type="InterPro" id="IPR020852">
    <property type="entry name" value="RNR_Ib_NrdI_bac"/>
</dbReference>
<evidence type="ECO:0000313" key="5">
    <source>
        <dbReference type="Proteomes" id="UP000279446"/>
    </source>
</evidence>
<evidence type="ECO:0000256" key="1">
    <source>
        <dbReference type="ARBA" id="ARBA00003999"/>
    </source>
</evidence>
<dbReference type="NCBIfam" id="TIGR00333">
    <property type="entry name" value="nrdI"/>
    <property type="match status" value="1"/>
</dbReference>
<dbReference type="OrthoDB" id="350535at2"/>
<reference evidence="4 5" key="1">
    <citation type="submission" date="2018-12" db="EMBL/GenBank/DDBJ databases">
        <authorList>
            <person name="Sun L."/>
            <person name="Chen Z."/>
        </authorList>
    </citation>
    <scope>NUCLEOTIDE SEQUENCE [LARGE SCALE GENOMIC DNA]</scope>
    <source>
        <strain evidence="4 5">DSM 15890</strain>
    </source>
</reference>
<proteinExistence type="inferred from homology"/>
<comment type="caution">
    <text evidence="4">The sequence shown here is derived from an EMBL/GenBank/DDBJ whole genome shotgun (WGS) entry which is preliminary data.</text>
</comment>